<dbReference type="FunFam" id="3.40.50.1100:FF:000003">
    <property type="entry name" value="Cystathionine beta-synthase"/>
    <property type="match status" value="1"/>
</dbReference>
<dbReference type="OrthoDB" id="10259545at2759"/>
<feature type="compositionally biased region" description="Polar residues" evidence="8">
    <location>
        <begin position="92"/>
        <end position="108"/>
    </location>
</feature>
<evidence type="ECO:0000256" key="6">
    <source>
        <dbReference type="ARBA" id="ARBA00047490"/>
    </source>
</evidence>
<evidence type="ECO:0000256" key="2">
    <source>
        <dbReference type="ARBA" id="ARBA00005003"/>
    </source>
</evidence>
<dbReference type="InterPro" id="IPR001216">
    <property type="entry name" value="P-phosphate_BS"/>
</dbReference>
<evidence type="ECO:0000259" key="9">
    <source>
        <dbReference type="Pfam" id="PF00291"/>
    </source>
</evidence>
<feature type="domain" description="Tryptophan synthase beta chain-like PALP" evidence="9">
    <location>
        <begin position="427"/>
        <end position="732"/>
    </location>
</feature>
<evidence type="ECO:0000256" key="5">
    <source>
        <dbReference type="ARBA" id="ARBA00022898"/>
    </source>
</evidence>
<dbReference type="InterPro" id="IPR036052">
    <property type="entry name" value="TrpB-like_PALP_sf"/>
</dbReference>
<dbReference type="Gene3D" id="3.40.50.1100">
    <property type="match status" value="2"/>
</dbReference>
<keyword evidence="7" id="KW-0175">Coiled coil</keyword>
<feature type="coiled-coil region" evidence="7">
    <location>
        <begin position="164"/>
        <end position="386"/>
    </location>
</feature>
<dbReference type="PROSITE" id="PS00901">
    <property type="entry name" value="CYS_SYNTHASE"/>
    <property type="match status" value="1"/>
</dbReference>
<evidence type="ECO:0000313" key="11">
    <source>
        <dbReference type="Proteomes" id="UP000184267"/>
    </source>
</evidence>
<sequence length="778" mass="84893">MSTLKHNIRHQQAQLANLEKEVLRGPRPLPPGIFNSPPMSPAELDAAAPPSSYTPRMARRSSYDALQGLAGPDSSLPLPRRESENSIREGIPTSSGSGQRASSPTRTLSRIPVSSVGNARALAEEDNGNTSHHSSHLSVSTSSMVGGSSPRRQSFAPGNTTKVLADLQAGVLNAKNALENTKAQLRVSQRQVSQLTRQTEDLKEVRERLRLENEGLNNVVARKERLLQEVLDRARKAEAEVITLRSSLKSETSTSKKTIRDMEASLTECTARTQKAEREYTVLRDSIKGLVESFQTDAVNLREEMKRREDKLKSEAEEMGRKYRLLLEEIQKEREDGGEGIGELRRLTRENERIGKEIEDGLRTEMRQLRAEVDRSTTESEEATQTAKWVPSTHPVVFRWLTGFAFAEILPPSSVVYAGSCDKRVPLQRRTPVVDLHDLGKVEYTSAGGSVKDRIAKRMVEEAEREGKLTPGYSVVIEPTSGNTGIGLAMACAIKGYSVIITLPNKMSLEKEAALRALGAEVVRTPTEAAFDSPESHIGVANRLQREIPGGIILDQYRNVNNPLAHEYTTGPEIVEAVVATPPTGERSSSGKVDVFVTGAGTGGTITGISRAIKKKHNKDCIVVGVDPKGSILAFPDTLNEDGSGEQYVVEGIGYDFVPDVLSRDPADVDQWIKTSDDEAFAAVRQLMRHEGLLVGGSSGSALSGALRWLHSDKGRAIAQTEGANVVVLLPDGIRNYMSKPWFLKMALEAEPTPLAHRIAEVLKTSKSDVQTNGAVSE</sequence>
<dbReference type="EC" id="4.2.1.22" evidence="4"/>
<dbReference type="AlphaFoldDB" id="A0A1M2V6U3"/>
<comment type="catalytic activity">
    <reaction evidence="6">
        <text>L-homocysteine + L-serine = L,L-cystathionine + H2O</text>
        <dbReference type="Rhea" id="RHEA:10112"/>
        <dbReference type="ChEBI" id="CHEBI:15377"/>
        <dbReference type="ChEBI" id="CHEBI:33384"/>
        <dbReference type="ChEBI" id="CHEBI:58161"/>
        <dbReference type="ChEBI" id="CHEBI:58199"/>
        <dbReference type="EC" id="4.2.1.22"/>
    </reaction>
</comment>
<comment type="caution">
    <text evidence="10">The sequence shown here is derived from an EMBL/GenBank/DDBJ whole genome shotgun (WGS) entry which is preliminary data.</text>
</comment>
<organism evidence="10 11">
    <name type="scientific">Trametes pubescens</name>
    <name type="common">White-rot fungus</name>
    <dbReference type="NCBI Taxonomy" id="154538"/>
    <lineage>
        <taxon>Eukaryota</taxon>
        <taxon>Fungi</taxon>
        <taxon>Dikarya</taxon>
        <taxon>Basidiomycota</taxon>
        <taxon>Agaricomycotina</taxon>
        <taxon>Agaricomycetes</taxon>
        <taxon>Polyporales</taxon>
        <taxon>Polyporaceae</taxon>
        <taxon>Trametes</taxon>
    </lineage>
</organism>
<reference evidence="10 11" key="1">
    <citation type="submission" date="2016-10" db="EMBL/GenBank/DDBJ databases">
        <title>Genome sequence of the basidiomycete white-rot fungus Trametes pubescens.</title>
        <authorList>
            <person name="Makela M.R."/>
            <person name="Granchi Z."/>
            <person name="Peng M."/>
            <person name="De Vries R.P."/>
            <person name="Grigoriev I."/>
            <person name="Riley R."/>
            <person name="Hilden K."/>
        </authorList>
    </citation>
    <scope>NUCLEOTIDE SEQUENCE [LARGE SCALE GENOMIC DNA]</scope>
    <source>
        <strain evidence="10 11">FBCC735</strain>
    </source>
</reference>
<evidence type="ECO:0000256" key="7">
    <source>
        <dbReference type="SAM" id="Coils"/>
    </source>
</evidence>
<comment type="pathway">
    <text evidence="2">Amino-acid biosynthesis; L-cysteine biosynthesis; L-cysteine from L-homocysteine and L-serine: step 1/2.</text>
</comment>
<dbReference type="InterPro" id="IPR050214">
    <property type="entry name" value="Cys_Synth/Cystath_Beta-Synth"/>
</dbReference>
<gene>
    <name evidence="10" type="ORF">TRAPUB_6082</name>
</gene>
<name>A0A1M2V6U3_TRAPU</name>
<dbReference type="GO" id="GO:0004122">
    <property type="term" value="F:cystathionine beta-synthase activity"/>
    <property type="evidence" value="ECO:0007669"/>
    <property type="project" value="UniProtKB-EC"/>
</dbReference>
<evidence type="ECO:0000256" key="8">
    <source>
        <dbReference type="SAM" id="MobiDB-lite"/>
    </source>
</evidence>
<dbReference type="FunFam" id="3.40.50.1100:FF:000118">
    <property type="entry name" value="Related to CYS4-cystathionine beta-synthase"/>
    <property type="match status" value="1"/>
</dbReference>
<dbReference type="GO" id="GO:0006535">
    <property type="term" value="P:cysteine biosynthetic process from serine"/>
    <property type="evidence" value="ECO:0007669"/>
    <property type="project" value="InterPro"/>
</dbReference>
<keyword evidence="5" id="KW-0663">Pyridoxal phosphate</keyword>
<dbReference type="Proteomes" id="UP000184267">
    <property type="component" value="Unassembled WGS sequence"/>
</dbReference>
<dbReference type="InterPro" id="IPR001926">
    <property type="entry name" value="TrpB-like_PALP"/>
</dbReference>
<accession>A0A1M2V6U3</accession>
<evidence type="ECO:0000256" key="1">
    <source>
        <dbReference type="ARBA" id="ARBA00001933"/>
    </source>
</evidence>
<proteinExistence type="inferred from homology"/>
<comment type="cofactor">
    <cofactor evidence="1">
        <name>pyridoxal 5'-phosphate</name>
        <dbReference type="ChEBI" id="CHEBI:597326"/>
    </cofactor>
</comment>
<feature type="region of interest" description="Disordered" evidence="8">
    <location>
        <begin position="24"/>
        <end position="157"/>
    </location>
</feature>
<dbReference type="EMBL" id="MNAD01001619">
    <property type="protein sequence ID" value="OJT03304.1"/>
    <property type="molecule type" value="Genomic_DNA"/>
</dbReference>
<feature type="compositionally biased region" description="Low complexity" evidence="8">
    <location>
        <begin position="136"/>
        <end position="149"/>
    </location>
</feature>
<dbReference type="SUPFAM" id="SSF53686">
    <property type="entry name" value="Tryptophan synthase beta subunit-like PLP-dependent enzymes"/>
    <property type="match status" value="1"/>
</dbReference>
<comment type="similarity">
    <text evidence="3">Belongs to the cysteine synthase/cystathionine beta-synthase family.</text>
</comment>
<evidence type="ECO:0000256" key="4">
    <source>
        <dbReference type="ARBA" id="ARBA00012041"/>
    </source>
</evidence>
<keyword evidence="11" id="KW-1185">Reference proteome</keyword>
<protein>
    <recommendedName>
        <fullName evidence="4">cystathionine beta-synthase</fullName>
        <ecNumber evidence="4">4.2.1.22</ecNumber>
    </recommendedName>
</protein>
<dbReference type="CDD" id="cd01561">
    <property type="entry name" value="CBS_like"/>
    <property type="match status" value="1"/>
</dbReference>
<evidence type="ECO:0000256" key="3">
    <source>
        <dbReference type="ARBA" id="ARBA00007103"/>
    </source>
</evidence>
<dbReference type="Pfam" id="PF00291">
    <property type="entry name" value="PALP"/>
    <property type="match status" value="1"/>
</dbReference>
<evidence type="ECO:0000313" key="10">
    <source>
        <dbReference type="EMBL" id="OJT03304.1"/>
    </source>
</evidence>
<dbReference type="PANTHER" id="PTHR10314">
    <property type="entry name" value="CYSTATHIONINE BETA-SYNTHASE"/>
    <property type="match status" value="1"/>
</dbReference>
<dbReference type="STRING" id="154538.A0A1M2V6U3"/>